<dbReference type="EMBL" id="QRBI01000120">
    <property type="protein sequence ID" value="RMC07075.1"/>
    <property type="molecule type" value="Genomic_DNA"/>
</dbReference>
<accession>A0A3M0K1I0</accession>
<proteinExistence type="predicted"/>
<protein>
    <submittedName>
        <fullName evidence="1">Uncharacterized protein</fullName>
    </submittedName>
</protein>
<evidence type="ECO:0000313" key="2">
    <source>
        <dbReference type="Proteomes" id="UP000269221"/>
    </source>
</evidence>
<keyword evidence="2" id="KW-1185">Reference proteome</keyword>
<gene>
    <name evidence="1" type="ORF">DUI87_16531</name>
</gene>
<dbReference type="Proteomes" id="UP000269221">
    <property type="component" value="Unassembled WGS sequence"/>
</dbReference>
<sequence length="98" mass="10458">MTEFLVNDVFVHDSPSVDVKLNTSELCACDAKEASGILGFIRRRVASPLLSAVEATLGVLCSALGSPVQKRHGKVERDRTVQSGAGYGVHSEIPCMMP</sequence>
<reference evidence="1 2" key="1">
    <citation type="submission" date="2018-07" db="EMBL/GenBank/DDBJ databases">
        <title>A high quality draft genome assembly of the barn swallow (H. rustica rustica).</title>
        <authorList>
            <person name="Formenti G."/>
            <person name="Chiara M."/>
            <person name="Poveda L."/>
            <person name="Francoijs K.-J."/>
            <person name="Bonisoli-Alquati A."/>
            <person name="Canova L."/>
            <person name="Gianfranceschi L."/>
            <person name="Horner D.S."/>
            <person name="Saino N."/>
        </authorList>
    </citation>
    <scope>NUCLEOTIDE SEQUENCE [LARGE SCALE GENOMIC DNA]</scope>
    <source>
        <strain evidence="1">Chelidonia</strain>
        <tissue evidence="1">Blood</tissue>
    </source>
</reference>
<dbReference type="AlphaFoldDB" id="A0A3M0K1I0"/>
<name>A0A3M0K1I0_HIRRU</name>
<evidence type="ECO:0000313" key="1">
    <source>
        <dbReference type="EMBL" id="RMC07075.1"/>
    </source>
</evidence>
<comment type="caution">
    <text evidence="1">The sequence shown here is derived from an EMBL/GenBank/DDBJ whole genome shotgun (WGS) entry which is preliminary data.</text>
</comment>
<organism evidence="1 2">
    <name type="scientific">Hirundo rustica rustica</name>
    <dbReference type="NCBI Taxonomy" id="333673"/>
    <lineage>
        <taxon>Eukaryota</taxon>
        <taxon>Metazoa</taxon>
        <taxon>Chordata</taxon>
        <taxon>Craniata</taxon>
        <taxon>Vertebrata</taxon>
        <taxon>Euteleostomi</taxon>
        <taxon>Archelosauria</taxon>
        <taxon>Archosauria</taxon>
        <taxon>Dinosauria</taxon>
        <taxon>Saurischia</taxon>
        <taxon>Theropoda</taxon>
        <taxon>Coelurosauria</taxon>
        <taxon>Aves</taxon>
        <taxon>Neognathae</taxon>
        <taxon>Neoaves</taxon>
        <taxon>Telluraves</taxon>
        <taxon>Australaves</taxon>
        <taxon>Passeriformes</taxon>
        <taxon>Sylvioidea</taxon>
        <taxon>Hirundinidae</taxon>
        <taxon>Hirundo</taxon>
    </lineage>
</organism>